<proteinExistence type="predicted"/>
<dbReference type="AlphaFoldDB" id="A0A9R1KQR6"/>
<feature type="non-terminal residue" evidence="1">
    <location>
        <position position="1"/>
    </location>
</feature>
<name>A0A9R1KQR6_WHEAT</name>
<accession>A0A9R1KQR6</accession>
<sequence length="35" mass="4074">VQDPHGWRRPPDRIQLWAEHGACISESEEDDPVTF</sequence>
<organism evidence="1">
    <name type="scientific">Triticum aestivum</name>
    <name type="common">Wheat</name>
    <dbReference type="NCBI Taxonomy" id="4565"/>
    <lineage>
        <taxon>Eukaryota</taxon>
        <taxon>Viridiplantae</taxon>
        <taxon>Streptophyta</taxon>
        <taxon>Embryophyta</taxon>
        <taxon>Tracheophyta</taxon>
        <taxon>Spermatophyta</taxon>
        <taxon>Magnoliopsida</taxon>
        <taxon>Liliopsida</taxon>
        <taxon>Poales</taxon>
        <taxon>Poaceae</taxon>
        <taxon>BOP clade</taxon>
        <taxon>Pooideae</taxon>
        <taxon>Triticodae</taxon>
        <taxon>Triticeae</taxon>
        <taxon>Triticinae</taxon>
        <taxon>Triticum</taxon>
    </lineage>
</organism>
<protein>
    <submittedName>
        <fullName evidence="1">Uncharacterized protein</fullName>
    </submittedName>
</protein>
<dbReference type="EMBL" id="CM022224">
    <property type="protein sequence ID" value="KAF7062904.1"/>
    <property type="molecule type" value="Genomic_DNA"/>
</dbReference>
<reference evidence="1" key="1">
    <citation type="journal article" date="2017" name="Gigascience">
        <title>The first near-complete assembly of the hexaploid bread wheat genome, Triticum aestivum.</title>
        <authorList>
            <person name="Zimin A.V."/>
            <person name="Puiu D."/>
            <person name="Hall R."/>
            <person name="Kingan S."/>
            <person name="Clavijo B.J."/>
            <person name="Salzberg S.L."/>
        </authorList>
    </citation>
    <scope>NUCLEOTIDE SEQUENCE</scope>
    <source>
        <tissue evidence="1">Leaf</tissue>
    </source>
</reference>
<evidence type="ECO:0000313" key="1">
    <source>
        <dbReference type="EMBL" id="KAF7062904.1"/>
    </source>
</evidence>
<comment type="caution">
    <text evidence="1">The sequence shown here is derived from an EMBL/GenBank/DDBJ whole genome shotgun (WGS) entry which is preliminary data.</text>
</comment>
<reference evidence="1" key="2">
    <citation type="submission" date="2020-03" db="EMBL/GenBank/DDBJ databases">
        <title>The second near-complete assembly of the hexaploid bread wheat (Triticum aestivum) genome.</title>
        <authorList>
            <person name="Zimin A.V."/>
            <person name="Puiu D."/>
            <person name="Shumante A."/>
            <person name="Alonge M."/>
            <person name="Salzberg S.L."/>
        </authorList>
    </citation>
    <scope>NUCLEOTIDE SEQUENCE</scope>
    <source>
        <tissue evidence="1">Leaf</tissue>
    </source>
</reference>
<dbReference type="Proteomes" id="UP000815260">
    <property type="component" value="Chromosome 5B"/>
</dbReference>
<gene>
    <name evidence="1" type="ORF">CFC21_069453</name>
</gene>